<feature type="transmembrane region" description="Helical" evidence="2">
    <location>
        <begin position="144"/>
        <end position="162"/>
    </location>
</feature>
<dbReference type="OrthoDB" id="3177213at2759"/>
<feature type="transmembrane region" description="Helical" evidence="2">
    <location>
        <begin position="177"/>
        <end position="199"/>
    </location>
</feature>
<dbReference type="InterPro" id="IPR010640">
    <property type="entry name" value="Low_temperature_requirement_A"/>
</dbReference>
<accession>A0A8H7A484</accession>
<feature type="transmembrane region" description="Helical" evidence="2">
    <location>
        <begin position="361"/>
        <end position="384"/>
    </location>
</feature>
<feature type="transmembrane region" description="Helical" evidence="2">
    <location>
        <begin position="250"/>
        <end position="276"/>
    </location>
</feature>
<organism evidence="3 4">
    <name type="scientific">Endocarpon pusillum</name>
    <dbReference type="NCBI Taxonomy" id="364733"/>
    <lineage>
        <taxon>Eukaryota</taxon>
        <taxon>Fungi</taxon>
        <taxon>Dikarya</taxon>
        <taxon>Ascomycota</taxon>
        <taxon>Pezizomycotina</taxon>
        <taxon>Eurotiomycetes</taxon>
        <taxon>Chaetothyriomycetidae</taxon>
        <taxon>Verrucariales</taxon>
        <taxon>Verrucariaceae</taxon>
        <taxon>Endocarpon</taxon>
    </lineage>
</organism>
<evidence type="ECO:0008006" key="5">
    <source>
        <dbReference type="Google" id="ProtNLM"/>
    </source>
</evidence>
<dbReference type="AlphaFoldDB" id="A0A8H7A484"/>
<dbReference type="Pfam" id="PF06772">
    <property type="entry name" value="LtrA"/>
    <property type="match status" value="1"/>
</dbReference>
<dbReference type="Proteomes" id="UP000606974">
    <property type="component" value="Unassembled WGS sequence"/>
</dbReference>
<keyword evidence="2" id="KW-1133">Transmembrane helix</keyword>
<dbReference type="PANTHER" id="PTHR42101:SF1">
    <property type="entry name" value="LOW TEMPERATURE REQUIREMENT A"/>
    <property type="match status" value="1"/>
</dbReference>
<gene>
    <name evidence="3" type="ORF">GJ744_006012</name>
</gene>
<name>A0A8H7A484_9EURO</name>
<feature type="transmembrane region" description="Helical" evidence="2">
    <location>
        <begin position="564"/>
        <end position="584"/>
    </location>
</feature>
<evidence type="ECO:0000256" key="1">
    <source>
        <dbReference type="SAM" id="MobiDB-lite"/>
    </source>
</evidence>
<feature type="transmembrane region" description="Helical" evidence="2">
    <location>
        <begin position="206"/>
        <end position="230"/>
    </location>
</feature>
<comment type="caution">
    <text evidence="3">The sequence shown here is derived from an EMBL/GenBank/DDBJ whole genome shotgun (WGS) entry which is preliminary data.</text>
</comment>
<dbReference type="PANTHER" id="PTHR42101">
    <property type="entry name" value="CHROMOSOME 16, WHOLE GENOME SHOTGUN SEQUENCE"/>
    <property type="match status" value="1"/>
</dbReference>
<evidence type="ECO:0000313" key="4">
    <source>
        <dbReference type="Proteomes" id="UP000606974"/>
    </source>
</evidence>
<protein>
    <recommendedName>
        <fullName evidence="5">Low temperature requirement A</fullName>
    </recommendedName>
</protein>
<proteinExistence type="predicted"/>
<feature type="region of interest" description="Disordered" evidence="1">
    <location>
        <begin position="1"/>
        <end position="21"/>
    </location>
</feature>
<keyword evidence="2" id="KW-0472">Membrane</keyword>
<feature type="compositionally biased region" description="Low complexity" evidence="1">
    <location>
        <begin position="8"/>
        <end position="19"/>
    </location>
</feature>
<keyword evidence="2" id="KW-0812">Transmembrane</keyword>
<feature type="transmembrane region" description="Helical" evidence="2">
    <location>
        <begin position="322"/>
        <end position="340"/>
    </location>
</feature>
<keyword evidence="4" id="KW-1185">Reference proteome</keyword>
<feature type="transmembrane region" description="Helical" evidence="2">
    <location>
        <begin position="534"/>
        <end position="552"/>
    </location>
</feature>
<sequence length="600" mass="67971">MKLSEMFSRSSTTSSTTESLKLRKHTPWISGPLDNKAVKAHHGTHEETKMNTEENVIEFDATRLHHTDSDAPMFKHHHEATSIELFYDLFFVANLATFTANHEIDTAETLASYVGFFTLMWFTWLQTSLFDVRFSSDSVFQRAFKLISFGVFTGFAVVGPIFETGKEFQDAKAFKDMSLLLMVSRLALTVEYGVVLWYVRGYKKVFMPLLLHIGILFVSAMVFLGLTFSFKYETDAQGNSVHKQKVTAASYSFVGWYVIVILEAIAVVAVSSFWRVVSFKHTHLVERVGLLTLIVMGEGIIGMTKSVTYVARYAMYPSSQTIGVVFAAVCLFYLLWVLYFDQIEHDRFGTIRQQIWAMLHYPLHVAIVLTVEGSTHFITFWIAVENLIRLDDAIVFIEENFSDNTTSFVNGLQATLNSFDADFKRESIPDFTYNLTQIQSLDVTKPEDYEVVLTIVDDIYTSLFSWIFRIFGFRLSDGLSKNAKDNYDTAHAVYQAFSTTFLFFLISAGSVLIILGIMYWFGKNHKTRGEMALVFVRLLAGIGLALLSTTKYTVASDNLISHPMMIPLVVMVYLIVVGIDNAVIRHTNKTRAKAPKSDSV</sequence>
<feature type="transmembrane region" description="Helical" evidence="2">
    <location>
        <begin position="288"/>
        <end position="310"/>
    </location>
</feature>
<reference evidence="3" key="1">
    <citation type="submission" date="2020-02" db="EMBL/GenBank/DDBJ databases">
        <authorList>
            <person name="Palmer J.M."/>
        </authorList>
    </citation>
    <scope>NUCLEOTIDE SEQUENCE</scope>
    <source>
        <strain evidence="3">EPUS1.4</strain>
        <tissue evidence="3">Thallus</tissue>
    </source>
</reference>
<feature type="transmembrane region" description="Helical" evidence="2">
    <location>
        <begin position="501"/>
        <end position="522"/>
    </location>
</feature>
<evidence type="ECO:0000256" key="2">
    <source>
        <dbReference type="SAM" id="Phobius"/>
    </source>
</evidence>
<dbReference type="EMBL" id="JAACFV010000267">
    <property type="protein sequence ID" value="KAF7502335.1"/>
    <property type="molecule type" value="Genomic_DNA"/>
</dbReference>
<evidence type="ECO:0000313" key="3">
    <source>
        <dbReference type="EMBL" id="KAF7502335.1"/>
    </source>
</evidence>